<keyword evidence="7" id="KW-0694">RNA-binding</keyword>
<dbReference type="InterPro" id="IPR020568">
    <property type="entry name" value="Ribosomal_Su5_D2-typ_SF"/>
</dbReference>
<dbReference type="GO" id="GO:0071035">
    <property type="term" value="P:nuclear polyadenylation-dependent rRNA catabolic process"/>
    <property type="evidence" value="ECO:0007669"/>
    <property type="project" value="TreeGrafter"/>
</dbReference>
<organism evidence="12 13">
    <name type="scientific">Rozella allomycis (strain CSF55)</name>
    <dbReference type="NCBI Taxonomy" id="988480"/>
    <lineage>
        <taxon>Eukaryota</taxon>
        <taxon>Fungi</taxon>
        <taxon>Fungi incertae sedis</taxon>
        <taxon>Cryptomycota</taxon>
        <taxon>Cryptomycota incertae sedis</taxon>
        <taxon>Rozella</taxon>
    </lineage>
</organism>
<dbReference type="EMBL" id="KE560848">
    <property type="protein sequence ID" value="EPZ35281.1"/>
    <property type="molecule type" value="Genomic_DNA"/>
</dbReference>
<evidence type="ECO:0000259" key="11">
    <source>
        <dbReference type="Pfam" id="PF03725"/>
    </source>
</evidence>
<evidence type="ECO:0000259" key="10">
    <source>
        <dbReference type="Pfam" id="PF01138"/>
    </source>
</evidence>
<evidence type="ECO:0000256" key="9">
    <source>
        <dbReference type="ARBA" id="ARBA00030617"/>
    </source>
</evidence>
<dbReference type="InterPro" id="IPR027408">
    <property type="entry name" value="PNPase/RNase_PH_dom_sf"/>
</dbReference>
<dbReference type="PANTHER" id="PTHR11097">
    <property type="entry name" value="EXOSOME COMPLEX EXONUCLEASE RIBOSOMAL RNA PROCESSING PROTEIN"/>
    <property type="match status" value="1"/>
</dbReference>
<evidence type="ECO:0000256" key="1">
    <source>
        <dbReference type="ARBA" id="ARBA00004496"/>
    </source>
</evidence>
<dbReference type="GO" id="GO:0071028">
    <property type="term" value="P:nuclear mRNA surveillance"/>
    <property type="evidence" value="ECO:0007669"/>
    <property type="project" value="TreeGrafter"/>
</dbReference>
<keyword evidence="6" id="KW-0271">Exosome</keyword>
<dbReference type="Pfam" id="PF01138">
    <property type="entry name" value="RNase_PH"/>
    <property type="match status" value="1"/>
</dbReference>
<evidence type="ECO:0000256" key="8">
    <source>
        <dbReference type="ARBA" id="ARBA00023242"/>
    </source>
</evidence>
<dbReference type="GO" id="GO:0035925">
    <property type="term" value="F:mRNA 3'-UTR AU-rich region binding"/>
    <property type="evidence" value="ECO:0007669"/>
    <property type="project" value="TreeGrafter"/>
</dbReference>
<gene>
    <name evidence="12" type="ORF">O9G_000677</name>
</gene>
<keyword evidence="13" id="KW-1185">Reference proteome</keyword>
<dbReference type="Pfam" id="PF03725">
    <property type="entry name" value="RNase_PH_C"/>
    <property type="match status" value="1"/>
</dbReference>
<dbReference type="GO" id="GO:0034475">
    <property type="term" value="P:U4 snRNA 3'-end processing"/>
    <property type="evidence" value="ECO:0007669"/>
    <property type="project" value="TreeGrafter"/>
</dbReference>
<evidence type="ECO:0000256" key="2">
    <source>
        <dbReference type="ARBA" id="ARBA00004604"/>
    </source>
</evidence>
<dbReference type="AlphaFoldDB" id="A0A075B2T2"/>
<dbReference type="Gene3D" id="3.30.230.70">
    <property type="entry name" value="GHMP Kinase, N-terminal domain"/>
    <property type="match status" value="1"/>
</dbReference>
<protein>
    <recommendedName>
        <fullName evidence="9">Ribosomal RNA-processing protein 43</fullName>
    </recommendedName>
</protein>
<dbReference type="GO" id="GO:0016075">
    <property type="term" value="P:rRNA catabolic process"/>
    <property type="evidence" value="ECO:0007669"/>
    <property type="project" value="TreeGrafter"/>
</dbReference>
<dbReference type="GO" id="GO:0005730">
    <property type="term" value="C:nucleolus"/>
    <property type="evidence" value="ECO:0007669"/>
    <property type="project" value="UniProtKB-SubCell"/>
</dbReference>
<feature type="domain" description="Exoribonuclease phosphorolytic" evidence="11">
    <location>
        <begin position="200"/>
        <end position="261"/>
    </location>
</feature>
<dbReference type="SUPFAM" id="SSF55666">
    <property type="entry name" value="Ribonuclease PH domain 2-like"/>
    <property type="match status" value="1"/>
</dbReference>
<evidence type="ECO:0000256" key="7">
    <source>
        <dbReference type="ARBA" id="ARBA00022884"/>
    </source>
</evidence>
<reference evidence="12 13" key="1">
    <citation type="journal article" date="2013" name="Curr. Biol.">
        <title>Shared signatures of parasitism and phylogenomics unite Cryptomycota and microsporidia.</title>
        <authorList>
            <person name="James T.Y."/>
            <person name="Pelin A."/>
            <person name="Bonen L."/>
            <person name="Ahrendt S."/>
            <person name="Sain D."/>
            <person name="Corradi N."/>
            <person name="Stajich J.E."/>
        </authorList>
    </citation>
    <scope>NUCLEOTIDE SEQUENCE [LARGE SCALE GENOMIC DNA]</scope>
    <source>
        <strain evidence="12 13">CSF55</strain>
    </source>
</reference>
<dbReference type="Proteomes" id="UP000030755">
    <property type="component" value="Unassembled WGS sequence"/>
</dbReference>
<dbReference type="GO" id="GO:0000176">
    <property type="term" value="C:nuclear exosome (RNase complex)"/>
    <property type="evidence" value="ECO:0007669"/>
    <property type="project" value="UniProtKB-ARBA"/>
</dbReference>
<evidence type="ECO:0000256" key="3">
    <source>
        <dbReference type="ARBA" id="ARBA00006678"/>
    </source>
</evidence>
<dbReference type="SUPFAM" id="SSF54211">
    <property type="entry name" value="Ribosomal protein S5 domain 2-like"/>
    <property type="match status" value="1"/>
</dbReference>
<evidence type="ECO:0000313" key="13">
    <source>
        <dbReference type="Proteomes" id="UP000030755"/>
    </source>
</evidence>
<dbReference type="GO" id="GO:0000467">
    <property type="term" value="P:exonucleolytic trimming to generate mature 3'-end of 5.8S rRNA from tricistronic rRNA transcript (SSU-rRNA, 5.8S rRNA, LSU-rRNA)"/>
    <property type="evidence" value="ECO:0007669"/>
    <property type="project" value="TreeGrafter"/>
</dbReference>
<evidence type="ECO:0000256" key="5">
    <source>
        <dbReference type="ARBA" id="ARBA00022552"/>
    </source>
</evidence>
<sequence length="275" mass="30650">MAKLTFEAQVYKQIYPREFLSRFLQNGLRPDGRKVDQQRPLETAVDCISTADGSCLLKLGKTSVLCGVKAHVTQPSLAHANKGYIVPNVDLNPMCSPSYRPGPPPDVAQVMSEQLNRLFESGEIVDLNELCIIAGKLVWVLHVDVTVLCDDGNVFDAALMAIQMALQKTKLPRVHLDEEEMIVSVQEDEKPLFVTMKQLAIPVTVGFFQNQILFDLSKDEELNCDGTMTVVVNPTKNIMSVWKAGSIAVPLESIQTVIQKSYDSHFAKAFYNRHK</sequence>
<dbReference type="InterPro" id="IPR015847">
    <property type="entry name" value="ExoRNase_PH_dom2"/>
</dbReference>
<dbReference type="OrthoDB" id="45882at2759"/>
<comment type="similarity">
    <text evidence="3">Belongs to the RNase PH family.</text>
</comment>
<dbReference type="PANTHER" id="PTHR11097:SF9">
    <property type="entry name" value="EXOSOME COMPLEX COMPONENT RRP43"/>
    <property type="match status" value="1"/>
</dbReference>
<feature type="domain" description="Exoribonuclease phosphorolytic" evidence="10">
    <location>
        <begin position="37"/>
        <end position="172"/>
    </location>
</feature>
<keyword evidence="8" id="KW-0539">Nucleus</keyword>
<dbReference type="InterPro" id="IPR033196">
    <property type="entry name" value="Rrp43"/>
</dbReference>
<dbReference type="CDD" id="cd11369">
    <property type="entry name" value="RNase_PH_RRP43"/>
    <property type="match status" value="1"/>
</dbReference>
<accession>A0A075B2T2</accession>
<dbReference type="FunFam" id="3.30.230.70:FF:000017">
    <property type="entry name" value="Exosome complex component Rrp42"/>
    <property type="match status" value="1"/>
</dbReference>
<dbReference type="GO" id="GO:0034473">
    <property type="term" value="P:U1 snRNA 3'-end processing"/>
    <property type="evidence" value="ECO:0007669"/>
    <property type="project" value="TreeGrafter"/>
</dbReference>
<dbReference type="HOGENOM" id="CLU_038194_3_1_1"/>
<keyword evidence="4" id="KW-0963">Cytoplasm</keyword>
<name>A0A075B2T2_ROZAC</name>
<evidence type="ECO:0000256" key="6">
    <source>
        <dbReference type="ARBA" id="ARBA00022835"/>
    </source>
</evidence>
<dbReference type="InterPro" id="IPR001247">
    <property type="entry name" value="ExoRNase_PH_dom1"/>
</dbReference>
<evidence type="ECO:0000313" key="12">
    <source>
        <dbReference type="EMBL" id="EPZ35281.1"/>
    </source>
</evidence>
<keyword evidence="5" id="KW-0698">rRNA processing</keyword>
<dbReference type="GO" id="GO:0071038">
    <property type="term" value="P:TRAMP-dependent tRNA surveillance pathway"/>
    <property type="evidence" value="ECO:0007669"/>
    <property type="project" value="TreeGrafter"/>
</dbReference>
<dbReference type="GO" id="GO:0000177">
    <property type="term" value="C:cytoplasmic exosome (RNase complex)"/>
    <property type="evidence" value="ECO:0007669"/>
    <property type="project" value="TreeGrafter"/>
</dbReference>
<comment type="subcellular location">
    <subcellularLocation>
        <location evidence="1">Cytoplasm</location>
    </subcellularLocation>
    <subcellularLocation>
        <location evidence="2">Nucleus</location>
        <location evidence="2">Nucleolus</location>
    </subcellularLocation>
</comment>
<proteinExistence type="inferred from homology"/>
<dbReference type="InterPro" id="IPR036345">
    <property type="entry name" value="ExoRNase_PH_dom2_sf"/>
</dbReference>
<evidence type="ECO:0000256" key="4">
    <source>
        <dbReference type="ARBA" id="ARBA00022490"/>
    </source>
</evidence>
<dbReference type="STRING" id="988480.A0A075B2T2"/>
<dbReference type="GO" id="GO:0034476">
    <property type="term" value="P:U5 snRNA 3'-end processing"/>
    <property type="evidence" value="ECO:0007669"/>
    <property type="project" value="TreeGrafter"/>
</dbReference>
<dbReference type="OMA" id="MQPGEPF"/>
<dbReference type="InterPro" id="IPR050590">
    <property type="entry name" value="Exosome_comp_Rrp42_subfam"/>
</dbReference>